<keyword evidence="5 6" id="KW-0472">Membrane</keyword>
<evidence type="ECO:0000256" key="5">
    <source>
        <dbReference type="ARBA" id="ARBA00023136"/>
    </source>
</evidence>
<feature type="transmembrane region" description="Helical" evidence="6">
    <location>
        <begin position="136"/>
        <end position="160"/>
    </location>
</feature>
<dbReference type="PROSITE" id="PS50850">
    <property type="entry name" value="MFS"/>
    <property type="match status" value="1"/>
</dbReference>
<dbReference type="InterPro" id="IPR020846">
    <property type="entry name" value="MFS_dom"/>
</dbReference>
<gene>
    <name evidence="8" type="ORF">BOTBODRAFT_57091</name>
</gene>
<reference evidence="9" key="1">
    <citation type="journal article" date="2014" name="Proc. Natl. Acad. Sci. U.S.A.">
        <title>Extensive sampling of basidiomycete genomes demonstrates inadequacy of the white-rot/brown-rot paradigm for wood decay fungi.</title>
        <authorList>
            <person name="Riley R."/>
            <person name="Salamov A.A."/>
            <person name="Brown D.W."/>
            <person name="Nagy L.G."/>
            <person name="Floudas D."/>
            <person name="Held B.W."/>
            <person name="Levasseur A."/>
            <person name="Lombard V."/>
            <person name="Morin E."/>
            <person name="Otillar R."/>
            <person name="Lindquist E.A."/>
            <person name="Sun H."/>
            <person name="LaButti K.M."/>
            <person name="Schmutz J."/>
            <person name="Jabbour D."/>
            <person name="Luo H."/>
            <person name="Baker S.E."/>
            <person name="Pisabarro A.G."/>
            <person name="Walton J.D."/>
            <person name="Blanchette R.A."/>
            <person name="Henrissat B."/>
            <person name="Martin F."/>
            <person name="Cullen D."/>
            <person name="Hibbett D.S."/>
            <person name="Grigoriev I.V."/>
        </authorList>
    </citation>
    <scope>NUCLEOTIDE SEQUENCE [LARGE SCALE GENOMIC DNA]</scope>
    <source>
        <strain evidence="9">FD-172 SS1</strain>
    </source>
</reference>
<dbReference type="EMBL" id="KL198053">
    <property type="protein sequence ID" value="KDQ12028.1"/>
    <property type="molecule type" value="Genomic_DNA"/>
</dbReference>
<evidence type="ECO:0000256" key="3">
    <source>
        <dbReference type="ARBA" id="ARBA00022692"/>
    </source>
</evidence>
<name>A0A067M8B9_BOTB1</name>
<protein>
    <recommendedName>
        <fullName evidence="7">Major facilitator superfamily (MFS) profile domain-containing protein</fullName>
    </recommendedName>
</protein>
<accession>A0A067M8B9</accession>
<dbReference type="AlphaFoldDB" id="A0A067M8B9"/>
<feature type="transmembrane region" description="Helical" evidence="6">
    <location>
        <begin position="104"/>
        <end position="129"/>
    </location>
</feature>
<dbReference type="OrthoDB" id="3639251at2759"/>
<dbReference type="HOGENOM" id="CLU_001265_0_2_1"/>
<evidence type="ECO:0000256" key="2">
    <source>
        <dbReference type="ARBA" id="ARBA00022448"/>
    </source>
</evidence>
<dbReference type="GO" id="GO:0016020">
    <property type="term" value="C:membrane"/>
    <property type="evidence" value="ECO:0007669"/>
    <property type="project" value="UniProtKB-SubCell"/>
</dbReference>
<keyword evidence="2" id="KW-0813">Transport</keyword>
<dbReference type="GO" id="GO:0022857">
    <property type="term" value="F:transmembrane transporter activity"/>
    <property type="evidence" value="ECO:0007669"/>
    <property type="project" value="InterPro"/>
</dbReference>
<dbReference type="InterPro" id="IPR011701">
    <property type="entry name" value="MFS"/>
</dbReference>
<organism evidence="8 9">
    <name type="scientific">Botryobasidium botryosum (strain FD-172 SS1)</name>
    <dbReference type="NCBI Taxonomy" id="930990"/>
    <lineage>
        <taxon>Eukaryota</taxon>
        <taxon>Fungi</taxon>
        <taxon>Dikarya</taxon>
        <taxon>Basidiomycota</taxon>
        <taxon>Agaricomycotina</taxon>
        <taxon>Agaricomycetes</taxon>
        <taxon>Cantharellales</taxon>
        <taxon>Botryobasidiaceae</taxon>
        <taxon>Botryobasidium</taxon>
    </lineage>
</organism>
<evidence type="ECO:0000256" key="1">
    <source>
        <dbReference type="ARBA" id="ARBA00004141"/>
    </source>
</evidence>
<evidence type="ECO:0000256" key="4">
    <source>
        <dbReference type="ARBA" id="ARBA00022989"/>
    </source>
</evidence>
<evidence type="ECO:0000313" key="8">
    <source>
        <dbReference type="EMBL" id="KDQ12028.1"/>
    </source>
</evidence>
<dbReference type="Gene3D" id="1.20.1250.20">
    <property type="entry name" value="MFS general substrate transporter like domains"/>
    <property type="match status" value="1"/>
</dbReference>
<evidence type="ECO:0000256" key="6">
    <source>
        <dbReference type="SAM" id="Phobius"/>
    </source>
</evidence>
<comment type="subcellular location">
    <subcellularLocation>
        <location evidence="1">Membrane</location>
        <topology evidence="1">Multi-pass membrane protein</topology>
    </subcellularLocation>
</comment>
<dbReference type="STRING" id="930990.A0A067M8B9"/>
<keyword evidence="3 6" id="KW-0812">Transmembrane</keyword>
<feature type="domain" description="Major facilitator superfamily (MFS) profile" evidence="7">
    <location>
        <begin position="7"/>
        <end position="235"/>
    </location>
</feature>
<feature type="transmembrane region" description="Helical" evidence="6">
    <location>
        <begin position="79"/>
        <end position="98"/>
    </location>
</feature>
<dbReference type="InParanoid" id="A0A067M8B9"/>
<keyword evidence="4 6" id="KW-1133">Transmembrane helix</keyword>
<proteinExistence type="predicted"/>
<evidence type="ECO:0000313" key="9">
    <source>
        <dbReference type="Proteomes" id="UP000027195"/>
    </source>
</evidence>
<evidence type="ECO:0000259" key="7">
    <source>
        <dbReference type="PROSITE" id="PS50850"/>
    </source>
</evidence>
<dbReference type="Pfam" id="PF07690">
    <property type="entry name" value="MFS_1"/>
    <property type="match status" value="1"/>
</dbReference>
<dbReference type="SUPFAM" id="SSF103473">
    <property type="entry name" value="MFS general substrate transporter"/>
    <property type="match status" value="1"/>
</dbReference>
<feature type="transmembrane region" description="Helical" evidence="6">
    <location>
        <begin position="52"/>
        <end position="72"/>
    </location>
</feature>
<dbReference type="InterPro" id="IPR036259">
    <property type="entry name" value="MFS_trans_sf"/>
</dbReference>
<dbReference type="PANTHER" id="PTHR43791:SF49">
    <property type="entry name" value="TRANSPORTER, PUTATIVE (AFU_ORTHOLOGUE AFUA_4G04250)-RELATED"/>
    <property type="match status" value="1"/>
</dbReference>
<dbReference type="Proteomes" id="UP000027195">
    <property type="component" value="Unassembled WGS sequence"/>
</dbReference>
<sequence>MKQDLRILLPSVVIFLLSFLDRTNVANARVLNQATGDSLLQTLHFTNHEFVVSLMLFLVAYAAFEAPSNLMLKRFHPSRWIAFLMMTWGILTMTLAAVESYAAFTIVRVLLGAAEAGLFPGLVFILTFWYKTNERILRIALIFASGCAAGAFGGAIAYGIGHLNGRNGLEGWRSMVIHIGGNAKLRHGNICVSLFPDWPETAKWLSPEERALAVARLIGDASSSVPSELWEDALV</sequence>
<keyword evidence="9" id="KW-1185">Reference proteome</keyword>
<dbReference type="PANTHER" id="PTHR43791">
    <property type="entry name" value="PERMEASE-RELATED"/>
    <property type="match status" value="1"/>
</dbReference>